<keyword evidence="2" id="KW-1133">Transmembrane helix</keyword>
<dbReference type="Gene3D" id="3.80.10.10">
    <property type="entry name" value="Ribonuclease Inhibitor"/>
    <property type="match status" value="2"/>
</dbReference>
<dbReference type="SUPFAM" id="SSF52058">
    <property type="entry name" value="L domain-like"/>
    <property type="match status" value="2"/>
</dbReference>
<reference evidence="3" key="3">
    <citation type="submission" date="2023-05" db="EMBL/GenBank/DDBJ databases">
        <authorList>
            <person name="Smith C.H."/>
        </authorList>
    </citation>
    <scope>NUCLEOTIDE SEQUENCE</scope>
    <source>
        <strain evidence="3">CHS0354</strain>
        <tissue evidence="3">Mantle</tissue>
    </source>
</reference>
<dbReference type="PROSITE" id="PS51450">
    <property type="entry name" value="LRR"/>
    <property type="match status" value="1"/>
</dbReference>
<keyword evidence="4" id="KW-1185">Reference proteome</keyword>
<dbReference type="Pfam" id="PF13855">
    <property type="entry name" value="LRR_8"/>
    <property type="match status" value="2"/>
</dbReference>
<evidence type="ECO:0000313" key="4">
    <source>
        <dbReference type="Proteomes" id="UP001195483"/>
    </source>
</evidence>
<dbReference type="AlphaFoldDB" id="A0AAE0S9B5"/>
<keyword evidence="2" id="KW-0472">Membrane</keyword>
<proteinExistence type="predicted"/>
<accession>A0AAE0S9B5</accession>
<dbReference type="PANTHER" id="PTHR24373">
    <property type="entry name" value="SLIT RELATED LEUCINE-RICH REPEAT NEURONAL PROTEIN"/>
    <property type="match status" value="1"/>
</dbReference>
<keyword evidence="2" id="KW-0812">Transmembrane</keyword>
<dbReference type="EMBL" id="JAEAOA010001725">
    <property type="protein sequence ID" value="KAK3587393.1"/>
    <property type="molecule type" value="Genomic_DNA"/>
</dbReference>
<gene>
    <name evidence="3" type="ORF">CHS0354_028770</name>
</gene>
<evidence type="ECO:0008006" key="5">
    <source>
        <dbReference type="Google" id="ProtNLM"/>
    </source>
</evidence>
<organism evidence="3 4">
    <name type="scientific">Potamilus streckersoni</name>
    <dbReference type="NCBI Taxonomy" id="2493646"/>
    <lineage>
        <taxon>Eukaryota</taxon>
        <taxon>Metazoa</taxon>
        <taxon>Spiralia</taxon>
        <taxon>Lophotrochozoa</taxon>
        <taxon>Mollusca</taxon>
        <taxon>Bivalvia</taxon>
        <taxon>Autobranchia</taxon>
        <taxon>Heteroconchia</taxon>
        <taxon>Palaeoheterodonta</taxon>
        <taxon>Unionida</taxon>
        <taxon>Unionoidea</taxon>
        <taxon>Unionidae</taxon>
        <taxon>Ambleminae</taxon>
        <taxon>Lampsilini</taxon>
        <taxon>Potamilus</taxon>
    </lineage>
</organism>
<dbReference type="Proteomes" id="UP001195483">
    <property type="component" value="Unassembled WGS sequence"/>
</dbReference>
<reference evidence="3" key="1">
    <citation type="journal article" date="2021" name="Genome Biol. Evol.">
        <title>A High-Quality Reference Genome for a Parasitic Bivalve with Doubly Uniparental Inheritance (Bivalvia: Unionida).</title>
        <authorList>
            <person name="Smith C.H."/>
        </authorList>
    </citation>
    <scope>NUCLEOTIDE SEQUENCE</scope>
    <source>
        <strain evidence="3">CHS0354</strain>
    </source>
</reference>
<evidence type="ECO:0000313" key="3">
    <source>
        <dbReference type="EMBL" id="KAK3587393.1"/>
    </source>
</evidence>
<dbReference type="PANTHER" id="PTHR24373:SF275">
    <property type="entry name" value="TIR DOMAIN-CONTAINING PROTEIN"/>
    <property type="match status" value="1"/>
</dbReference>
<dbReference type="InterPro" id="IPR032675">
    <property type="entry name" value="LRR_dom_sf"/>
</dbReference>
<feature type="transmembrane region" description="Helical" evidence="2">
    <location>
        <begin position="556"/>
        <end position="580"/>
    </location>
</feature>
<reference evidence="3" key="2">
    <citation type="journal article" date="2021" name="Genome Biol. Evol.">
        <title>Developing a high-quality reference genome for a parasitic bivalve with doubly uniparental inheritance (Bivalvia: Unionida).</title>
        <authorList>
            <person name="Smith C.H."/>
        </authorList>
    </citation>
    <scope>NUCLEOTIDE SEQUENCE</scope>
    <source>
        <strain evidence="3">CHS0354</strain>
        <tissue evidence="3">Mantle</tissue>
    </source>
</reference>
<protein>
    <recommendedName>
        <fullName evidence="5">Toll-like receptor</fullName>
    </recommendedName>
</protein>
<keyword evidence="1" id="KW-0732">Signal</keyword>
<evidence type="ECO:0000256" key="1">
    <source>
        <dbReference type="ARBA" id="ARBA00022729"/>
    </source>
</evidence>
<comment type="caution">
    <text evidence="3">The sequence shown here is derived from an EMBL/GenBank/DDBJ whole genome shotgun (WGS) entry which is preliminary data.</text>
</comment>
<name>A0AAE0S9B5_9BIVA</name>
<evidence type="ECO:0000256" key="2">
    <source>
        <dbReference type="SAM" id="Phobius"/>
    </source>
</evidence>
<sequence>MTWMSQFWDECRFMHQKRHFEGQEMFESCEEIISLSLFVLVYMVYANSDCPVACECDVDDGTLNLSCGGKIPDTLPLNTRVVNITDINYEYLVQSHFNHARWANVTKLYLRGGSVKVVSNYTFWNVRNLTHLQISFPALKSIDINALSHLTKLQTLDLSGNLDLSFGVIVDALETTEFTNKLDELKLHSFAGLMTPGELDEKFFLLLQRFSLKRLDISHANFRKVNLRALSQLGSSLEELRMVDVDLTSFMFYFNGPYTQQMFPNLQLFDMSFARMQWLVLSLNNRDAVGIYDCFFPPFQATNLIMNNIISNTVTQKSVTYKTRNCNRNVRGRLEMKNNMIRYLNITVDPNMPMYSDIDISNNGLEYLSLNLTSHVTILKWISLTQNNLGVMEKYAEFVDLFADNLELAYIDLSFNKLSRLPKDFFLNKRKLKTIILSNNLLHSQLFLIEHLSELEYFDISNNKILFMESNSLRTFESMSFEMESNHSHVRQLSVNLTGNIFKCDCDTKSFIQWILATRVTLVDRESYICEMQKNVIQIYYKTLRDIEQLCERTKIILMATLIPLFSAGILLITGIILICT</sequence>
<dbReference type="InterPro" id="IPR050328">
    <property type="entry name" value="Dev_Immune_Receptor"/>
</dbReference>
<dbReference type="InterPro" id="IPR001611">
    <property type="entry name" value="Leu-rich_rpt"/>
</dbReference>